<keyword evidence="4" id="KW-1185">Reference proteome</keyword>
<dbReference type="SMART" id="SM00448">
    <property type="entry name" value="REC"/>
    <property type="match status" value="1"/>
</dbReference>
<accession>A0ABU9BAW5</accession>
<dbReference type="Pfam" id="PF00072">
    <property type="entry name" value="Response_reg"/>
    <property type="match status" value="1"/>
</dbReference>
<gene>
    <name evidence="3" type="ORF">AACH11_12170</name>
</gene>
<dbReference type="InterPro" id="IPR001789">
    <property type="entry name" value="Sig_transdc_resp-reg_receiver"/>
</dbReference>
<evidence type="ECO:0000259" key="2">
    <source>
        <dbReference type="PROSITE" id="PS50110"/>
    </source>
</evidence>
<dbReference type="Gene3D" id="3.40.50.2300">
    <property type="match status" value="1"/>
</dbReference>
<dbReference type="PROSITE" id="PS50110">
    <property type="entry name" value="RESPONSE_REGULATORY"/>
    <property type="match status" value="1"/>
</dbReference>
<dbReference type="SUPFAM" id="SSF52172">
    <property type="entry name" value="CheY-like"/>
    <property type="match status" value="1"/>
</dbReference>
<feature type="domain" description="Response regulatory" evidence="2">
    <location>
        <begin position="13"/>
        <end position="131"/>
    </location>
</feature>
<dbReference type="InterPro" id="IPR058245">
    <property type="entry name" value="NreC/VraR/RcsB-like_REC"/>
</dbReference>
<dbReference type="Proteomes" id="UP001368500">
    <property type="component" value="Unassembled WGS sequence"/>
</dbReference>
<dbReference type="PANTHER" id="PTHR45566">
    <property type="entry name" value="HTH-TYPE TRANSCRIPTIONAL REGULATOR YHJB-RELATED"/>
    <property type="match status" value="1"/>
</dbReference>
<proteinExistence type="predicted"/>
<reference evidence="3 4" key="1">
    <citation type="submission" date="2024-04" db="EMBL/GenBank/DDBJ databases">
        <title>Novel species of the genus Ideonella isolated from streams.</title>
        <authorList>
            <person name="Lu H."/>
        </authorList>
    </citation>
    <scope>NUCLEOTIDE SEQUENCE [LARGE SCALE GENOMIC DNA]</scope>
    <source>
        <strain evidence="3 4">BYS139W</strain>
    </source>
</reference>
<keyword evidence="1" id="KW-0597">Phosphoprotein</keyword>
<evidence type="ECO:0000313" key="3">
    <source>
        <dbReference type="EMBL" id="MEK8026718.1"/>
    </source>
</evidence>
<protein>
    <submittedName>
        <fullName evidence="3">Response regulator transcription factor</fullName>
    </submittedName>
</protein>
<feature type="modified residue" description="4-aspartylphosphate" evidence="1">
    <location>
        <position position="66"/>
    </location>
</feature>
<dbReference type="PANTHER" id="PTHR45566:SF2">
    <property type="entry name" value="NARL SUBFAMILY"/>
    <property type="match status" value="1"/>
</dbReference>
<dbReference type="InterPro" id="IPR011006">
    <property type="entry name" value="CheY-like_superfamily"/>
</dbReference>
<dbReference type="RefSeq" id="WP_341374500.1">
    <property type="nucleotide sequence ID" value="NZ_JBBUTF010000009.1"/>
</dbReference>
<dbReference type="InterPro" id="IPR051015">
    <property type="entry name" value="EvgA-like"/>
</dbReference>
<evidence type="ECO:0000256" key="1">
    <source>
        <dbReference type="PROSITE-ProRule" id="PRU00169"/>
    </source>
</evidence>
<organism evidence="3 4">
    <name type="scientific">Pseudaquabacterium rugosum</name>
    <dbReference type="NCBI Taxonomy" id="2984194"/>
    <lineage>
        <taxon>Bacteria</taxon>
        <taxon>Pseudomonadati</taxon>
        <taxon>Pseudomonadota</taxon>
        <taxon>Betaproteobacteria</taxon>
        <taxon>Burkholderiales</taxon>
        <taxon>Sphaerotilaceae</taxon>
        <taxon>Pseudaquabacterium</taxon>
    </lineage>
</organism>
<evidence type="ECO:0000313" key="4">
    <source>
        <dbReference type="Proteomes" id="UP001368500"/>
    </source>
</evidence>
<name>A0ABU9BAW5_9BURK</name>
<comment type="caution">
    <text evidence="3">The sequence shown here is derived from an EMBL/GenBank/DDBJ whole genome shotgun (WGS) entry which is preliminary data.</text>
</comment>
<dbReference type="EMBL" id="JBBUTF010000009">
    <property type="protein sequence ID" value="MEK8026718.1"/>
    <property type="molecule type" value="Genomic_DNA"/>
</dbReference>
<sequence>MQPPMSGRERPLRCFLIEDSALIRQNLQATLEELLGARVVGHAEDESAALQWLRNHPGEADVAVVDLFLRSGSGLEVLRHAPRGMQQPRLIVLSNYATLDMRRRCTALGADAVFDKSSELEELLAYCERLQDDERPAH</sequence>
<dbReference type="CDD" id="cd17535">
    <property type="entry name" value="REC_NarL-like"/>
    <property type="match status" value="1"/>
</dbReference>